<reference evidence="2 3" key="1">
    <citation type="submission" date="2021-01" db="EMBL/GenBank/DDBJ databases">
        <title>Adiantum capillus-veneris genome.</title>
        <authorList>
            <person name="Fang Y."/>
            <person name="Liao Q."/>
        </authorList>
    </citation>
    <scope>NUCLEOTIDE SEQUENCE [LARGE SCALE GENOMIC DNA]</scope>
    <source>
        <strain evidence="2">H3</strain>
        <tissue evidence="2">Leaf</tissue>
    </source>
</reference>
<feature type="region of interest" description="Disordered" evidence="1">
    <location>
        <begin position="1"/>
        <end position="86"/>
    </location>
</feature>
<gene>
    <name evidence="2" type="ORF">GOP47_0005216</name>
</gene>
<protein>
    <submittedName>
        <fullName evidence="2">Uncharacterized protein</fullName>
    </submittedName>
</protein>
<feature type="compositionally biased region" description="Basic and acidic residues" evidence="1">
    <location>
        <begin position="51"/>
        <end position="61"/>
    </location>
</feature>
<sequence>MGKATTPPVPTPSQTGVPLAGPKTPSYARSHGSLINTRSTSSQPSSSKGPRGGDKGKRIVDSEGFQDPPARKTFKPRNLASGYTSSNVYDILQDMPSPETLEAVEVMVKDYHQKRTTEPPEVNLEVNMQEVEEDTQIVVNTPQ</sequence>
<keyword evidence="3" id="KW-1185">Reference proteome</keyword>
<evidence type="ECO:0000256" key="1">
    <source>
        <dbReference type="SAM" id="MobiDB-lite"/>
    </source>
</evidence>
<organism evidence="2 3">
    <name type="scientific">Adiantum capillus-veneris</name>
    <name type="common">Maidenhair fern</name>
    <dbReference type="NCBI Taxonomy" id="13818"/>
    <lineage>
        <taxon>Eukaryota</taxon>
        <taxon>Viridiplantae</taxon>
        <taxon>Streptophyta</taxon>
        <taxon>Embryophyta</taxon>
        <taxon>Tracheophyta</taxon>
        <taxon>Polypodiopsida</taxon>
        <taxon>Polypodiidae</taxon>
        <taxon>Polypodiales</taxon>
        <taxon>Pteridineae</taxon>
        <taxon>Pteridaceae</taxon>
        <taxon>Vittarioideae</taxon>
        <taxon>Adiantum</taxon>
    </lineage>
</organism>
<name>A0A9D4V6B9_ADICA</name>
<evidence type="ECO:0000313" key="2">
    <source>
        <dbReference type="EMBL" id="KAI5079737.1"/>
    </source>
</evidence>
<evidence type="ECO:0000313" key="3">
    <source>
        <dbReference type="Proteomes" id="UP000886520"/>
    </source>
</evidence>
<dbReference type="OrthoDB" id="1961784at2759"/>
<proteinExistence type="predicted"/>
<dbReference type="AlphaFoldDB" id="A0A9D4V6B9"/>
<comment type="caution">
    <text evidence="2">The sequence shown here is derived from an EMBL/GenBank/DDBJ whole genome shotgun (WGS) entry which is preliminary data.</text>
</comment>
<accession>A0A9D4V6B9</accession>
<dbReference type="Proteomes" id="UP000886520">
    <property type="component" value="Chromosome 5"/>
</dbReference>
<dbReference type="EMBL" id="JABFUD020000005">
    <property type="protein sequence ID" value="KAI5079737.1"/>
    <property type="molecule type" value="Genomic_DNA"/>
</dbReference>